<protein>
    <submittedName>
        <fullName evidence="3">META domain-containing protein</fullName>
    </submittedName>
</protein>
<reference evidence="3 4" key="1">
    <citation type="submission" date="2018-09" db="EMBL/GenBank/DDBJ databases">
        <title>Alcanivorax profundi sp. nov., isolated from 1000 m-depth seawater of the Mariana Trench.</title>
        <authorList>
            <person name="Liu J."/>
        </authorList>
    </citation>
    <scope>NUCLEOTIDE SEQUENCE [LARGE SCALE GENOMIC DNA]</scope>
    <source>
        <strain evidence="3 4">MTEO17</strain>
    </source>
</reference>
<feature type="compositionally biased region" description="Polar residues" evidence="1">
    <location>
        <begin position="99"/>
        <end position="130"/>
    </location>
</feature>
<dbReference type="EMBL" id="QYYA01000002">
    <property type="protein sequence ID" value="RJG18029.1"/>
    <property type="molecule type" value="Genomic_DNA"/>
</dbReference>
<feature type="region of interest" description="Disordered" evidence="1">
    <location>
        <begin position="94"/>
        <end position="130"/>
    </location>
</feature>
<evidence type="ECO:0000313" key="3">
    <source>
        <dbReference type="EMBL" id="RJG18029.1"/>
    </source>
</evidence>
<dbReference type="Proteomes" id="UP000283734">
    <property type="component" value="Unassembled WGS sequence"/>
</dbReference>
<dbReference type="PANTHER" id="PTHR35535">
    <property type="entry name" value="HEAT SHOCK PROTEIN HSLJ"/>
    <property type="match status" value="1"/>
</dbReference>
<dbReference type="AlphaFoldDB" id="A0A418XYD4"/>
<accession>A0A418XYD4</accession>
<evidence type="ECO:0000256" key="1">
    <source>
        <dbReference type="SAM" id="MobiDB-lite"/>
    </source>
</evidence>
<evidence type="ECO:0000259" key="2">
    <source>
        <dbReference type="Pfam" id="PF03724"/>
    </source>
</evidence>
<keyword evidence="4" id="KW-1185">Reference proteome</keyword>
<name>A0A418XYD4_9GAMM</name>
<dbReference type="InterPro" id="IPR038670">
    <property type="entry name" value="HslJ-like_sf"/>
</dbReference>
<dbReference type="InterPro" id="IPR053147">
    <property type="entry name" value="Hsp_HslJ-like"/>
</dbReference>
<dbReference type="Pfam" id="PF03724">
    <property type="entry name" value="META"/>
    <property type="match status" value="1"/>
</dbReference>
<dbReference type="PANTHER" id="PTHR35535:SF2">
    <property type="entry name" value="DUF306 DOMAIN-CONTAINING PROTEIN"/>
    <property type="match status" value="1"/>
</dbReference>
<feature type="domain" description="DUF306" evidence="2">
    <location>
        <begin position="335"/>
        <end position="442"/>
    </location>
</feature>
<dbReference type="OrthoDB" id="5348860at2"/>
<comment type="caution">
    <text evidence="3">The sequence shown here is derived from an EMBL/GenBank/DDBJ whole genome shotgun (WGS) entry which is preliminary data.</text>
</comment>
<organism evidence="3 4">
    <name type="scientific">Alcanivorax profundi</name>
    <dbReference type="NCBI Taxonomy" id="2338368"/>
    <lineage>
        <taxon>Bacteria</taxon>
        <taxon>Pseudomonadati</taxon>
        <taxon>Pseudomonadota</taxon>
        <taxon>Gammaproteobacteria</taxon>
        <taxon>Oceanospirillales</taxon>
        <taxon>Alcanivoracaceae</taxon>
        <taxon>Alcanivorax</taxon>
    </lineage>
</organism>
<proteinExistence type="predicted"/>
<dbReference type="RefSeq" id="WP_119917703.1">
    <property type="nucleotide sequence ID" value="NZ_QYYA01000002.1"/>
</dbReference>
<dbReference type="Gene3D" id="2.40.128.270">
    <property type="match status" value="1"/>
</dbReference>
<gene>
    <name evidence="3" type="ORF">D4A39_05955</name>
</gene>
<dbReference type="InterPro" id="IPR005184">
    <property type="entry name" value="DUF306_Meta_HslJ"/>
</dbReference>
<sequence>MKQYALFFLGALALTGCDDNTPSSPASQPATVDTGNPVAGVWQQEEQILVLENNGDLYLPNDANRQGLHWDNNDGQFSLQFLDSEAMTVERVSREGLQQGDTLTLNPSPASATQDTDSNTPASEPQFSGTYTRSNAAVGHLSGEIQLPPDSELPDQAFLTVSLLTDSDIVVKRVIPLDAGEPVPPFRLYFPSGALDADSEYQLFAQVLASGGIYYRSEPLTVTYKTNGFDPAVLALSAVMTDSETLAGTLVWQAGRTVFIPCNTDRRLLLTGPQQEAILEDFQDSAEYPHQPRQATISGLVRKVPGQQAGSTEAALSVESYAFEALKSACEQPTAEFANTHWQLTHLGDNAVSTADQERPPHLVFGNDSSVRGLAGCNTLQGQYEQQGDNLALSQLGLTRKACPDMNTESGMMDALKHTRRYRVEGELLTLFDAEDQAVASFQAIYF</sequence>
<dbReference type="PROSITE" id="PS51257">
    <property type="entry name" value="PROKAR_LIPOPROTEIN"/>
    <property type="match status" value="1"/>
</dbReference>
<evidence type="ECO:0000313" key="4">
    <source>
        <dbReference type="Proteomes" id="UP000283734"/>
    </source>
</evidence>